<organism evidence="1 2">
    <name type="scientific">Rhodopirellula bahusiensis</name>
    <dbReference type="NCBI Taxonomy" id="2014065"/>
    <lineage>
        <taxon>Bacteria</taxon>
        <taxon>Pseudomonadati</taxon>
        <taxon>Planctomycetota</taxon>
        <taxon>Planctomycetia</taxon>
        <taxon>Pirellulales</taxon>
        <taxon>Pirellulaceae</taxon>
        <taxon>Rhodopirellula</taxon>
    </lineage>
</organism>
<evidence type="ECO:0000313" key="1">
    <source>
        <dbReference type="EMBL" id="PHQ31397.1"/>
    </source>
</evidence>
<dbReference type="AlphaFoldDB" id="A0A2G1VX93"/>
<protein>
    <submittedName>
        <fullName evidence="1">Uncharacterized protein</fullName>
    </submittedName>
</protein>
<dbReference type="EMBL" id="NIZW01000054">
    <property type="protein sequence ID" value="PHQ31397.1"/>
    <property type="molecule type" value="Genomic_DNA"/>
</dbReference>
<comment type="caution">
    <text evidence="1">The sequence shown here is derived from an EMBL/GenBank/DDBJ whole genome shotgun (WGS) entry which is preliminary data.</text>
</comment>
<name>A0A2G1VX93_9BACT</name>
<dbReference type="OrthoDB" id="9789980at2"/>
<dbReference type="Proteomes" id="UP000225740">
    <property type="component" value="Unassembled WGS sequence"/>
</dbReference>
<evidence type="ECO:0000313" key="2">
    <source>
        <dbReference type="Proteomes" id="UP000225740"/>
    </source>
</evidence>
<reference evidence="1 2" key="1">
    <citation type="submission" date="2017-06" db="EMBL/GenBank/DDBJ databases">
        <title>Description of Rhodopirellula bahusiensis sp. nov.</title>
        <authorList>
            <person name="Kizina J."/>
            <person name="Harder J."/>
        </authorList>
    </citation>
    <scope>NUCLEOTIDE SEQUENCE [LARGE SCALE GENOMIC DNA]</scope>
    <source>
        <strain evidence="1 2">SWK21</strain>
    </source>
</reference>
<accession>A0A2G1VX93</accession>
<gene>
    <name evidence="1" type="ORF">CEE69_31325</name>
</gene>
<proteinExistence type="predicted"/>
<sequence>MTAATKTCDECGSPFYAPSSRMDGLCPECARHLYGYPNCSHVFVNELCELCGWDGSVTQFVQSLQ</sequence>
<keyword evidence="2" id="KW-1185">Reference proteome</keyword>